<dbReference type="PANTHER" id="PTHR37171:SF1">
    <property type="entry name" value="SERINE_THREONINE-PROTEIN KINASE YRZF-RELATED"/>
    <property type="match status" value="1"/>
</dbReference>
<feature type="compositionally biased region" description="Basic and acidic residues" evidence="1">
    <location>
        <begin position="420"/>
        <end position="472"/>
    </location>
</feature>
<dbReference type="SUPFAM" id="SSF56112">
    <property type="entry name" value="Protein kinase-like (PK-like)"/>
    <property type="match status" value="2"/>
</dbReference>
<dbReference type="InterPro" id="IPR011009">
    <property type="entry name" value="Kinase-like_dom_sf"/>
</dbReference>
<proteinExistence type="predicted"/>
<name>A0ABV4YZS2_9BACI</name>
<dbReference type="RefSeq" id="WP_306076587.1">
    <property type="nucleotide sequence ID" value="NZ_JAROBZ020000003.1"/>
</dbReference>
<feature type="region of interest" description="Disordered" evidence="1">
    <location>
        <begin position="409"/>
        <end position="486"/>
    </location>
</feature>
<protein>
    <recommendedName>
        <fullName evidence="4">Serine/threonine protein kinase</fullName>
    </recommendedName>
</protein>
<evidence type="ECO:0000313" key="3">
    <source>
        <dbReference type="Proteomes" id="UP001241748"/>
    </source>
</evidence>
<evidence type="ECO:0000256" key="1">
    <source>
        <dbReference type="SAM" id="MobiDB-lite"/>
    </source>
</evidence>
<keyword evidence="3" id="KW-1185">Reference proteome</keyword>
<evidence type="ECO:0008006" key="4">
    <source>
        <dbReference type="Google" id="ProtNLM"/>
    </source>
</evidence>
<dbReference type="PANTHER" id="PTHR37171">
    <property type="entry name" value="SERINE/THREONINE-PROTEIN KINASE YRZF-RELATED"/>
    <property type="match status" value="1"/>
</dbReference>
<comment type="caution">
    <text evidence="2">The sequence shown here is derived from an EMBL/GenBank/DDBJ whole genome shotgun (WGS) entry which is preliminary data.</text>
</comment>
<dbReference type="Proteomes" id="UP001241748">
    <property type="component" value="Unassembled WGS sequence"/>
</dbReference>
<sequence length="486" mass="55966">MMEDFRLINVTKGPKTLLIDNPTNYPLIGMGAQGAVFKLSEERCVKIYSNTLQAQMELEALKAGQHLAFFPRLYEHGENYIVMEYFNAPTLKEYLRNCTYIPESITKKLLYVLGEMRNAQFTMVDAPLRHIFVLENEELKLIDHVNAFKRVHPVPLKLLRDLNMMLLKESFLSQVRKFERDTYETWQRYFAENKIDYRNIPVFSGGNGEGVKVDSAISQTLIGAGHQGAVFRIAEDQCVKIYGKPEHCEMERTILLANQDLSFIPKVYEIGENYVVMEYLSGPDLNTYLKKQITLPPTVTKLLLDILTSQKQAGFKQIDAPLRHVFVTNSGFKMVDHVYSFSRLQERPLELFHNLHERGFLDAFLEQVLLLDPATHAEWTKTPIPLTEEEVQMEIKDIPTVLPVIKNQKSIKVNKQKNAKGHENGRDHKNGKGHGKERDHKRDKGHGKERDHKKGHGSDKDHRQSGKKDNKDKKKGNDRKKGSDKK</sequence>
<gene>
    <name evidence="2" type="ORF">P5G62_024895</name>
</gene>
<accession>A0ABV4YZS2</accession>
<dbReference type="EMBL" id="JAROBZ020000003">
    <property type="protein sequence ID" value="MFB3170352.1"/>
    <property type="molecule type" value="Genomic_DNA"/>
</dbReference>
<organism evidence="2 3">
    <name type="scientific">Neobacillus driksii</name>
    <dbReference type="NCBI Taxonomy" id="3035913"/>
    <lineage>
        <taxon>Bacteria</taxon>
        <taxon>Bacillati</taxon>
        <taxon>Bacillota</taxon>
        <taxon>Bacilli</taxon>
        <taxon>Bacillales</taxon>
        <taxon>Bacillaceae</taxon>
        <taxon>Neobacillus</taxon>
    </lineage>
</organism>
<reference evidence="2 3" key="1">
    <citation type="submission" date="2024-05" db="EMBL/GenBank/DDBJ databases">
        <authorList>
            <person name="Venkateswaran K."/>
        </authorList>
    </citation>
    <scope>NUCLEOTIDE SEQUENCE [LARGE SCALE GENOMIC DNA]</scope>
    <source>
        <strain evidence="2 3">179-C4-2-HS</strain>
    </source>
</reference>
<evidence type="ECO:0000313" key="2">
    <source>
        <dbReference type="EMBL" id="MFB3170352.1"/>
    </source>
</evidence>
<dbReference type="InterPro" id="IPR052396">
    <property type="entry name" value="Meiotic_Drive_Suppr_Kinase"/>
</dbReference>